<protein>
    <submittedName>
        <fullName evidence="2">Uncharacterized protein</fullName>
    </submittedName>
</protein>
<dbReference type="AlphaFoldDB" id="A0AAE1Q7S0"/>
<dbReference type="EMBL" id="JAWZYT010000598">
    <property type="protein sequence ID" value="KAK4321344.1"/>
    <property type="molecule type" value="Genomic_DNA"/>
</dbReference>
<reference evidence="2" key="1">
    <citation type="submission" date="2023-11" db="EMBL/GenBank/DDBJ databases">
        <title>Genome assemblies of two species of porcelain crab, Petrolisthes cinctipes and Petrolisthes manimaculis (Anomura: Porcellanidae).</title>
        <authorList>
            <person name="Angst P."/>
        </authorList>
    </citation>
    <scope>NUCLEOTIDE SEQUENCE</scope>
    <source>
        <strain evidence="2">PB745_02</strain>
        <tissue evidence="2">Gill</tissue>
    </source>
</reference>
<name>A0AAE1Q7S0_9EUCA</name>
<evidence type="ECO:0000313" key="3">
    <source>
        <dbReference type="Proteomes" id="UP001292094"/>
    </source>
</evidence>
<evidence type="ECO:0000313" key="2">
    <source>
        <dbReference type="EMBL" id="KAK4321344.1"/>
    </source>
</evidence>
<proteinExistence type="predicted"/>
<comment type="caution">
    <text evidence="2">The sequence shown here is derived from an EMBL/GenBank/DDBJ whole genome shotgun (WGS) entry which is preliminary data.</text>
</comment>
<dbReference type="Proteomes" id="UP001292094">
    <property type="component" value="Unassembled WGS sequence"/>
</dbReference>
<sequence length="121" mass="14106">MQTLITSSLAREDDLHEQFRENTSVKVHTNCRKSYSRRPAPSSNREEEPLKKAVCLRSELTDFNIKLNRLFCGKSADKNAELQKEKYHRRSVTTLKYQESRNSTVRARAQQRSDEFGCLVL</sequence>
<feature type="region of interest" description="Disordered" evidence="1">
    <location>
        <begin position="26"/>
        <end position="49"/>
    </location>
</feature>
<organism evidence="2 3">
    <name type="scientific">Petrolisthes manimaculis</name>
    <dbReference type="NCBI Taxonomy" id="1843537"/>
    <lineage>
        <taxon>Eukaryota</taxon>
        <taxon>Metazoa</taxon>
        <taxon>Ecdysozoa</taxon>
        <taxon>Arthropoda</taxon>
        <taxon>Crustacea</taxon>
        <taxon>Multicrustacea</taxon>
        <taxon>Malacostraca</taxon>
        <taxon>Eumalacostraca</taxon>
        <taxon>Eucarida</taxon>
        <taxon>Decapoda</taxon>
        <taxon>Pleocyemata</taxon>
        <taxon>Anomura</taxon>
        <taxon>Galatheoidea</taxon>
        <taxon>Porcellanidae</taxon>
        <taxon>Petrolisthes</taxon>
    </lineage>
</organism>
<gene>
    <name evidence="2" type="ORF">Pmani_007825</name>
</gene>
<keyword evidence="3" id="KW-1185">Reference proteome</keyword>
<evidence type="ECO:0000256" key="1">
    <source>
        <dbReference type="SAM" id="MobiDB-lite"/>
    </source>
</evidence>
<accession>A0AAE1Q7S0</accession>